<dbReference type="InterPro" id="IPR035418">
    <property type="entry name" value="AraC-bd_2"/>
</dbReference>
<dbReference type="GO" id="GO:0003700">
    <property type="term" value="F:DNA-binding transcription factor activity"/>
    <property type="evidence" value="ECO:0007669"/>
    <property type="project" value="InterPro"/>
</dbReference>
<evidence type="ECO:0000256" key="2">
    <source>
        <dbReference type="ARBA" id="ARBA00023125"/>
    </source>
</evidence>
<proteinExistence type="predicted"/>
<dbReference type="Pfam" id="PF12833">
    <property type="entry name" value="HTH_18"/>
    <property type="match status" value="1"/>
</dbReference>
<evidence type="ECO:0000256" key="1">
    <source>
        <dbReference type="ARBA" id="ARBA00023015"/>
    </source>
</evidence>
<dbReference type="SMART" id="SM00342">
    <property type="entry name" value="HTH_ARAC"/>
    <property type="match status" value="1"/>
</dbReference>
<comment type="caution">
    <text evidence="5">The sequence shown here is derived from an EMBL/GenBank/DDBJ whole genome shotgun (WGS) entry which is preliminary data.</text>
</comment>
<dbReference type="InterPro" id="IPR009057">
    <property type="entry name" value="Homeodomain-like_sf"/>
</dbReference>
<dbReference type="SUPFAM" id="SSF46689">
    <property type="entry name" value="Homeodomain-like"/>
    <property type="match status" value="1"/>
</dbReference>
<dbReference type="AlphaFoldDB" id="A0A1X0XT00"/>
<name>A0A1X0XT00_MYCSI</name>
<dbReference type="Proteomes" id="UP000193040">
    <property type="component" value="Unassembled WGS sequence"/>
</dbReference>
<keyword evidence="2" id="KW-0238">DNA-binding</keyword>
<feature type="domain" description="HTH araC/xylS-type" evidence="4">
    <location>
        <begin position="250"/>
        <end position="351"/>
    </location>
</feature>
<keyword evidence="3" id="KW-0804">Transcription</keyword>
<dbReference type="PANTHER" id="PTHR46796">
    <property type="entry name" value="HTH-TYPE TRANSCRIPTIONAL ACTIVATOR RHAS-RELATED"/>
    <property type="match status" value="1"/>
</dbReference>
<dbReference type="EMBL" id="MZZM01000028">
    <property type="protein sequence ID" value="ORJ55999.1"/>
    <property type="molecule type" value="Genomic_DNA"/>
</dbReference>
<evidence type="ECO:0000256" key="3">
    <source>
        <dbReference type="ARBA" id="ARBA00023163"/>
    </source>
</evidence>
<sequence length="357" mass="38782">MRSVPPPAANARVVPASRREAREAEFEMGDKCQPSMTAEFQSTDAANQLAEFSPGLKPIGPLDRRKPFSPTHRVGTVGPITVFDLALSVDACLASTQGRPFYQVNVLASGQMQLVHRGSTINFGPGLAAICLPEGELIVPRWQACSRLLALRVARNALEETLGEALGRPLTTQIEFEPSMATGSGPARSWLHMFTVFAQELFRPDSTLVQPLVAAPFVDSLLRALLLAAKHPHQSALEEKTKLVAPQCIRPAVEMIESEPQLPLTLAGLAAECHVSSRALQQSFSRHMGMSPMTYLRQVRLRRAHRELLESDPSVETVASIARRWGYTNPGRFAAAHAARYGESPAATLRRAGVAAV</sequence>
<dbReference type="Pfam" id="PF14525">
    <property type="entry name" value="AraC_binding_2"/>
    <property type="match status" value="1"/>
</dbReference>
<keyword evidence="1" id="KW-0805">Transcription regulation</keyword>
<evidence type="ECO:0000313" key="6">
    <source>
        <dbReference type="Proteomes" id="UP000193040"/>
    </source>
</evidence>
<accession>A0A1X0XT00</accession>
<reference evidence="5 6" key="1">
    <citation type="submission" date="2017-03" db="EMBL/GenBank/DDBJ databases">
        <title>Genomic insights into Mycobacterium simiae human colonization.</title>
        <authorList>
            <person name="Steffani J.L."/>
            <person name="Brunck M.E."/>
            <person name="Cruz E."/>
            <person name="Montiel R."/>
            <person name="Barona F."/>
        </authorList>
    </citation>
    <scope>NUCLEOTIDE SEQUENCE [LARGE SCALE GENOMIC DNA]</scope>
    <source>
        <strain evidence="5 6">MsiGto</strain>
    </source>
</reference>
<dbReference type="InterPro" id="IPR018060">
    <property type="entry name" value="HTH_AraC"/>
</dbReference>
<dbReference type="PROSITE" id="PS01124">
    <property type="entry name" value="HTH_ARAC_FAMILY_2"/>
    <property type="match status" value="1"/>
</dbReference>
<evidence type="ECO:0000259" key="4">
    <source>
        <dbReference type="PROSITE" id="PS01124"/>
    </source>
</evidence>
<organism evidence="5 6">
    <name type="scientific">Mycobacterium simiae</name>
    <name type="common">Mycobacterium habana</name>
    <dbReference type="NCBI Taxonomy" id="1784"/>
    <lineage>
        <taxon>Bacteria</taxon>
        <taxon>Bacillati</taxon>
        <taxon>Actinomycetota</taxon>
        <taxon>Actinomycetes</taxon>
        <taxon>Mycobacteriales</taxon>
        <taxon>Mycobacteriaceae</taxon>
        <taxon>Mycobacterium</taxon>
        <taxon>Mycobacterium simiae complex</taxon>
    </lineage>
</organism>
<keyword evidence="6" id="KW-1185">Reference proteome</keyword>
<dbReference type="Gene3D" id="1.10.10.60">
    <property type="entry name" value="Homeodomain-like"/>
    <property type="match status" value="1"/>
</dbReference>
<dbReference type="InterPro" id="IPR050204">
    <property type="entry name" value="AraC_XylS_family_regulators"/>
</dbReference>
<dbReference type="GO" id="GO:0043565">
    <property type="term" value="F:sequence-specific DNA binding"/>
    <property type="evidence" value="ECO:0007669"/>
    <property type="project" value="InterPro"/>
</dbReference>
<evidence type="ECO:0000313" key="5">
    <source>
        <dbReference type="EMBL" id="ORJ55999.1"/>
    </source>
</evidence>
<gene>
    <name evidence="5" type="ORF">B5M45_24270</name>
</gene>
<dbReference type="PANTHER" id="PTHR46796:SF12">
    <property type="entry name" value="HTH-TYPE DNA-BINDING TRANSCRIPTIONAL ACTIVATOR EUTR"/>
    <property type="match status" value="1"/>
</dbReference>
<protein>
    <recommendedName>
        <fullName evidence="4">HTH araC/xylS-type domain-containing protein</fullName>
    </recommendedName>
</protein>